<keyword evidence="2" id="KW-0805">Transcription regulation</keyword>
<dbReference type="InterPro" id="IPR013325">
    <property type="entry name" value="RNA_pol_sigma_r2"/>
</dbReference>
<dbReference type="InterPro" id="IPR039425">
    <property type="entry name" value="RNA_pol_sigma-70-like"/>
</dbReference>
<dbReference type="GO" id="GO:0016987">
    <property type="term" value="F:sigma factor activity"/>
    <property type="evidence" value="ECO:0007669"/>
    <property type="project" value="UniProtKB-KW"/>
</dbReference>
<dbReference type="OrthoDB" id="9784272at2"/>
<dbReference type="Gene3D" id="1.10.1740.10">
    <property type="match status" value="1"/>
</dbReference>
<feature type="domain" description="RNA polymerase sigma-70 region 2" evidence="6">
    <location>
        <begin position="18"/>
        <end position="85"/>
    </location>
</feature>
<evidence type="ECO:0000256" key="5">
    <source>
        <dbReference type="ARBA" id="ARBA00023163"/>
    </source>
</evidence>
<comment type="similarity">
    <text evidence="1">Belongs to the sigma-70 factor family. ECF subfamily.</text>
</comment>
<keyword evidence="5" id="KW-0804">Transcription</keyword>
<dbReference type="NCBIfam" id="TIGR02937">
    <property type="entry name" value="sigma70-ECF"/>
    <property type="match status" value="1"/>
</dbReference>
<dbReference type="GO" id="GO:0003677">
    <property type="term" value="F:DNA binding"/>
    <property type="evidence" value="ECO:0007669"/>
    <property type="project" value="UniProtKB-KW"/>
</dbReference>
<dbReference type="Gene3D" id="1.10.10.10">
    <property type="entry name" value="Winged helix-like DNA-binding domain superfamily/Winged helix DNA-binding domain"/>
    <property type="match status" value="1"/>
</dbReference>
<name>D6TFX6_KTERA</name>
<protein>
    <submittedName>
        <fullName evidence="8">RNA polymerase, sigma-24 subunit, ECF subfamily</fullName>
    </submittedName>
</protein>
<dbReference type="Pfam" id="PF04542">
    <property type="entry name" value="Sigma70_r2"/>
    <property type="match status" value="1"/>
</dbReference>
<organism evidence="8 9">
    <name type="scientific">Ktedonobacter racemifer DSM 44963</name>
    <dbReference type="NCBI Taxonomy" id="485913"/>
    <lineage>
        <taxon>Bacteria</taxon>
        <taxon>Bacillati</taxon>
        <taxon>Chloroflexota</taxon>
        <taxon>Ktedonobacteria</taxon>
        <taxon>Ktedonobacterales</taxon>
        <taxon>Ktedonobacteraceae</taxon>
        <taxon>Ktedonobacter</taxon>
    </lineage>
</organism>
<dbReference type="EMBL" id="ADVG01000001">
    <property type="protein sequence ID" value="EFH90609.1"/>
    <property type="molecule type" value="Genomic_DNA"/>
</dbReference>
<evidence type="ECO:0000256" key="3">
    <source>
        <dbReference type="ARBA" id="ARBA00023082"/>
    </source>
</evidence>
<dbReference type="InterPro" id="IPR014284">
    <property type="entry name" value="RNA_pol_sigma-70_dom"/>
</dbReference>
<gene>
    <name evidence="8" type="ORF">Krac_12236</name>
</gene>
<dbReference type="InterPro" id="IPR036388">
    <property type="entry name" value="WH-like_DNA-bd_sf"/>
</dbReference>
<dbReference type="Proteomes" id="UP000004508">
    <property type="component" value="Unassembled WGS sequence"/>
</dbReference>
<evidence type="ECO:0000259" key="6">
    <source>
        <dbReference type="Pfam" id="PF04542"/>
    </source>
</evidence>
<dbReference type="InterPro" id="IPR007627">
    <property type="entry name" value="RNA_pol_sigma70_r2"/>
</dbReference>
<evidence type="ECO:0000313" key="8">
    <source>
        <dbReference type="EMBL" id="EFH90609.1"/>
    </source>
</evidence>
<evidence type="ECO:0000313" key="9">
    <source>
        <dbReference type="Proteomes" id="UP000004508"/>
    </source>
</evidence>
<evidence type="ECO:0000256" key="1">
    <source>
        <dbReference type="ARBA" id="ARBA00010641"/>
    </source>
</evidence>
<dbReference type="AlphaFoldDB" id="D6TFX6"/>
<dbReference type="SUPFAM" id="SSF88946">
    <property type="entry name" value="Sigma2 domain of RNA polymerase sigma factors"/>
    <property type="match status" value="1"/>
</dbReference>
<comment type="caution">
    <text evidence="8">The sequence shown here is derived from an EMBL/GenBank/DDBJ whole genome shotgun (WGS) entry which is preliminary data.</text>
</comment>
<dbReference type="InterPro" id="IPR013249">
    <property type="entry name" value="RNA_pol_sigma70_r4_t2"/>
</dbReference>
<dbReference type="STRING" id="485913.Krac_12236"/>
<dbReference type="RefSeq" id="WP_007908126.1">
    <property type="nucleotide sequence ID" value="NZ_ADVG01000001.1"/>
</dbReference>
<evidence type="ECO:0000256" key="2">
    <source>
        <dbReference type="ARBA" id="ARBA00023015"/>
    </source>
</evidence>
<dbReference type="GO" id="GO:0006352">
    <property type="term" value="P:DNA-templated transcription initiation"/>
    <property type="evidence" value="ECO:0007669"/>
    <property type="project" value="InterPro"/>
</dbReference>
<proteinExistence type="inferred from homology"/>
<dbReference type="SUPFAM" id="SSF88659">
    <property type="entry name" value="Sigma3 and sigma4 domains of RNA polymerase sigma factors"/>
    <property type="match status" value="1"/>
</dbReference>
<accession>D6TFX6</accession>
<keyword evidence="4" id="KW-0238">DNA-binding</keyword>
<dbReference type="Pfam" id="PF08281">
    <property type="entry name" value="Sigma70_r4_2"/>
    <property type="match status" value="1"/>
</dbReference>
<dbReference type="PANTHER" id="PTHR43133:SF52">
    <property type="entry name" value="ECF RNA POLYMERASE SIGMA FACTOR SIGL"/>
    <property type="match status" value="1"/>
</dbReference>
<sequence length="174" mass="20425">MPETNLFETEIDDVIMTLYESHAPALYRYIYRQMSQPQDVEDVLLEVFTIALSHNELSRLTPQKQLAWLQSVAKRKVIDAYRRQSHVAFLPLDEALNILDRELTPEEHVLRQDAYHRLYVALAQLPLKQQQLIQLRYGNGLRFAEIAALLKQSEGTVRKTLSRILRQLRIIYTH</sequence>
<keyword evidence="9" id="KW-1185">Reference proteome</keyword>
<dbReference type="eggNOG" id="COG1595">
    <property type="taxonomic scope" value="Bacteria"/>
</dbReference>
<dbReference type="CDD" id="cd06171">
    <property type="entry name" value="Sigma70_r4"/>
    <property type="match status" value="1"/>
</dbReference>
<evidence type="ECO:0000259" key="7">
    <source>
        <dbReference type="Pfam" id="PF08281"/>
    </source>
</evidence>
<dbReference type="InParanoid" id="D6TFX6"/>
<reference evidence="8 9" key="1">
    <citation type="journal article" date="2011" name="Stand. Genomic Sci.">
        <title>Non-contiguous finished genome sequence and contextual data of the filamentous soil bacterium Ktedonobacter racemifer type strain (SOSP1-21).</title>
        <authorList>
            <person name="Chang Y.J."/>
            <person name="Land M."/>
            <person name="Hauser L."/>
            <person name="Chertkov O."/>
            <person name="Del Rio T.G."/>
            <person name="Nolan M."/>
            <person name="Copeland A."/>
            <person name="Tice H."/>
            <person name="Cheng J.F."/>
            <person name="Lucas S."/>
            <person name="Han C."/>
            <person name="Goodwin L."/>
            <person name="Pitluck S."/>
            <person name="Ivanova N."/>
            <person name="Ovchinikova G."/>
            <person name="Pati A."/>
            <person name="Chen A."/>
            <person name="Palaniappan K."/>
            <person name="Mavromatis K."/>
            <person name="Liolios K."/>
            <person name="Brettin T."/>
            <person name="Fiebig A."/>
            <person name="Rohde M."/>
            <person name="Abt B."/>
            <person name="Goker M."/>
            <person name="Detter J.C."/>
            <person name="Woyke T."/>
            <person name="Bristow J."/>
            <person name="Eisen J.A."/>
            <person name="Markowitz V."/>
            <person name="Hugenholtz P."/>
            <person name="Kyrpides N.C."/>
            <person name="Klenk H.P."/>
            <person name="Lapidus A."/>
        </authorList>
    </citation>
    <scope>NUCLEOTIDE SEQUENCE [LARGE SCALE GENOMIC DNA]</scope>
    <source>
        <strain evidence="9">DSM 44963</strain>
    </source>
</reference>
<keyword evidence="3" id="KW-0731">Sigma factor</keyword>
<evidence type="ECO:0000256" key="4">
    <source>
        <dbReference type="ARBA" id="ARBA00023125"/>
    </source>
</evidence>
<dbReference type="InterPro" id="IPR013324">
    <property type="entry name" value="RNA_pol_sigma_r3/r4-like"/>
</dbReference>
<feature type="domain" description="RNA polymerase sigma factor 70 region 4 type 2" evidence="7">
    <location>
        <begin position="117"/>
        <end position="168"/>
    </location>
</feature>
<dbReference type="PANTHER" id="PTHR43133">
    <property type="entry name" value="RNA POLYMERASE ECF-TYPE SIGMA FACTO"/>
    <property type="match status" value="1"/>
</dbReference>